<dbReference type="EMBL" id="FJUX01000017">
    <property type="protein sequence ID" value="CZS93971.1"/>
    <property type="molecule type" value="Genomic_DNA"/>
</dbReference>
<name>A0A1E1K7L7_9HELO</name>
<keyword evidence="2" id="KW-0472">Membrane</keyword>
<keyword evidence="2" id="KW-0812">Transmembrane</keyword>
<feature type="transmembrane region" description="Helical" evidence="2">
    <location>
        <begin position="24"/>
        <end position="40"/>
    </location>
</feature>
<accession>A0A1E1K7L7</accession>
<sequence>MAEVAVRETASLGLFSSTLNELKYMGYILGVAGVVFIGAKDATNSANPPNQGWQGILHSKLHVLLLYFIARIWVLVWIRTQNIPDLPPVDAKSISQDYPEDPEDSESEPITITTPEEPYKHSYKLKGGENYTE</sequence>
<proteinExistence type="predicted"/>
<evidence type="ECO:0000313" key="4">
    <source>
        <dbReference type="Proteomes" id="UP000178912"/>
    </source>
</evidence>
<evidence type="ECO:0000256" key="1">
    <source>
        <dbReference type="SAM" id="MobiDB-lite"/>
    </source>
</evidence>
<keyword evidence="4" id="KW-1185">Reference proteome</keyword>
<dbReference type="Proteomes" id="UP000178912">
    <property type="component" value="Unassembled WGS sequence"/>
</dbReference>
<dbReference type="AlphaFoldDB" id="A0A1E1K7L7"/>
<evidence type="ECO:0000313" key="3">
    <source>
        <dbReference type="EMBL" id="CZS93971.1"/>
    </source>
</evidence>
<evidence type="ECO:0000256" key="2">
    <source>
        <dbReference type="SAM" id="Phobius"/>
    </source>
</evidence>
<organism evidence="3 4">
    <name type="scientific">Rhynchosporium agropyri</name>
    <dbReference type="NCBI Taxonomy" id="914238"/>
    <lineage>
        <taxon>Eukaryota</taxon>
        <taxon>Fungi</taxon>
        <taxon>Dikarya</taxon>
        <taxon>Ascomycota</taxon>
        <taxon>Pezizomycotina</taxon>
        <taxon>Leotiomycetes</taxon>
        <taxon>Helotiales</taxon>
        <taxon>Ploettnerulaceae</taxon>
        <taxon>Rhynchosporium</taxon>
    </lineage>
</organism>
<feature type="transmembrane region" description="Helical" evidence="2">
    <location>
        <begin position="61"/>
        <end position="78"/>
    </location>
</feature>
<feature type="region of interest" description="Disordered" evidence="1">
    <location>
        <begin position="84"/>
        <end position="133"/>
    </location>
</feature>
<reference evidence="4" key="1">
    <citation type="submission" date="2016-03" db="EMBL/GenBank/DDBJ databases">
        <authorList>
            <person name="Guldener U."/>
        </authorList>
    </citation>
    <scope>NUCLEOTIDE SEQUENCE [LARGE SCALE GENOMIC DNA]</scope>
    <source>
        <strain evidence="4">04CH-RAC-A.6.1</strain>
    </source>
</reference>
<feature type="compositionally biased region" description="Acidic residues" evidence="1">
    <location>
        <begin position="98"/>
        <end position="107"/>
    </location>
</feature>
<keyword evidence="2" id="KW-1133">Transmembrane helix</keyword>
<protein>
    <submittedName>
        <fullName evidence="3">Uncharacterized protein</fullName>
    </submittedName>
</protein>
<gene>
    <name evidence="3" type="ORF">RAG0_04010</name>
</gene>